<dbReference type="InterPro" id="IPR002925">
    <property type="entry name" value="Dienelactn_hydro"/>
</dbReference>
<gene>
    <name evidence="2" type="ORF">BQ4739_LOCUS19468</name>
</gene>
<evidence type="ECO:0000313" key="3">
    <source>
        <dbReference type="Proteomes" id="UP000256970"/>
    </source>
</evidence>
<dbReference type="SUPFAM" id="SSF53474">
    <property type="entry name" value="alpha/beta-Hydrolases"/>
    <property type="match status" value="1"/>
</dbReference>
<dbReference type="Pfam" id="PF01738">
    <property type="entry name" value="DLH"/>
    <property type="match status" value="1"/>
</dbReference>
<dbReference type="Gene3D" id="3.40.50.1820">
    <property type="entry name" value="alpha/beta hydrolase"/>
    <property type="match status" value="1"/>
</dbReference>
<keyword evidence="3" id="KW-1185">Reference proteome</keyword>
<dbReference type="PANTHER" id="PTHR47668">
    <property type="entry name" value="DIENELACTONE HYDROLASE FAMILY PROTEIN (AFU_ORTHOLOGUE AFUA_6G01940)"/>
    <property type="match status" value="1"/>
</dbReference>
<dbReference type="EMBL" id="FNXT01001358">
    <property type="protein sequence ID" value="SZX79183.1"/>
    <property type="molecule type" value="Genomic_DNA"/>
</dbReference>
<feature type="domain" description="Dienelactone hydrolase" evidence="1">
    <location>
        <begin position="36"/>
        <end position="237"/>
    </location>
</feature>
<dbReference type="AlphaFoldDB" id="A0A383WPJ2"/>
<proteinExistence type="predicted"/>
<accession>A0A383WPJ2</accession>
<dbReference type="PANTHER" id="PTHR47668:SF1">
    <property type="entry name" value="DIENELACTONE HYDROLASE DOMAIN-CONTAINING PROTEIN-RELATED"/>
    <property type="match status" value="1"/>
</dbReference>
<dbReference type="Proteomes" id="UP000256970">
    <property type="component" value="Unassembled WGS sequence"/>
</dbReference>
<organism evidence="2 3">
    <name type="scientific">Tetradesmus obliquus</name>
    <name type="common">Green alga</name>
    <name type="synonym">Acutodesmus obliquus</name>
    <dbReference type="NCBI Taxonomy" id="3088"/>
    <lineage>
        <taxon>Eukaryota</taxon>
        <taxon>Viridiplantae</taxon>
        <taxon>Chlorophyta</taxon>
        <taxon>core chlorophytes</taxon>
        <taxon>Chlorophyceae</taxon>
        <taxon>CS clade</taxon>
        <taxon>Sphaeropleales</taxon>
        <taxon>Scenedesmaceae</taxon>
        <taxon>Tetradesmus</taxon>
    </lineage>
</organism>
<protein>
    <recommendedName>
        <fullName evidence="1">Dienelactone hydrolase domain-containing protein</fullName>
    </recommendedName>
</protein>
<reference evidence="2 3" key="1">
    <citation type="submission" date="2016-10" db="EMBL/GenBank/DDBJ databases">
        <authorList>
            <person name="Cai Z."/>
        </authorList>
    </citation>
    <scope>NUCLEOTIDE SEQUENCE [LARGE SCALE GENOMIC DNA]</scope>
</reference>
<name>A0A383WPJ2_TETOB</name>
<evidence type="ECO:0000259" key="1">
    <source>
        <dbReference type="Pfam" id="PF01738"/>
    </source>
</evidence>
<sequence>MDVCCAAGAPVSVDYTPVGSFEEVGGVPAYITGSGSKGIIAMYDIFGFKYPQFQQVCDRLAAAGYVVAAPDIFRGQPWTLDKFPPKPEDNLMGWIQGYGWEAVVKKDVYALVEGLKARGVTRFASLGCCWGASMAIQALHDGETFSAAAMLHPSLFGQDKALCSAAKGPVACISTPGDPYESVQEVFSSTEWGPRCVYRRYDNMIHGFCGARGKFEEPDVVKAVGEVLTLLAEFFKANL</sequence>
<dbReference type="STRING" id="3088.A0A383WPJ2"/>
<dbReference type="GO" id="GO:0016787">
    <property type="term" value="F:hydrolase activity"/>
    <property type="evidence" value="ECO:0007669"/>
    <property type="project" value="InterPro"/>
</dbReference>
<dbReference type="InterPro" id="IPR029058">
    <property type="entry name" value="AB_hydrolase_fold"/>
</dbReference>
<evidence type="ECO:0000313" key="2">
    <source>
        <dbReference type="EMBL" id="SZX79183.1"/>
    </source>
</evidence>